<proteinExistence type="predicted"/>
<keyword evidence="1" id="KW-0472">Membrane</keyword>
<dbReference type="AlphaFoldDB" id="A0A2I2GKK6"/>
<dbReference type="RefSeq" id="XP_024708707.1">
    <property type="nucleotide sequence ID" value="XM_024842404.1"/>
</dbReference>
<keyword evidence="1" id="KW-1133">Transmembrane helix</keyword>
<reference evidence="2 3" key="1">
    <citation type="submission" date="2016-12" db="EMBL/GenBank/DDBJ databases">
        <title>The genomes of Aspergillus section Nigri reveals drivers in fungal speciation.</title>
        <authorList>
            <consortium name="DOE Joint Genome Institute"/>
            <person name="Vesth T.C."/>
            <person name="Nybo J."/>
            <person name="Theobald S."/>
            <person name="Brandl J."/>
            <person name="Frisvad J.C."/>
            <person name="Nielsen K.F."/>
            <person name="Lyhne E.K."/>
            <person name="Kogle M.E."/>
            <person name="Kuo A."/>
            <person name="Riley R."/>
            <person name="Clum A."/>
            <person name="Nolan M."/>
            <person name="Lipzen A."/>
            <person name="Salamov A."/>
            <person name="Henrissat B."/>
            <person name="Wiebenga A."/>
            <person name="De Vries R.P."/>
            <person name="Grigoriev I.V."/>
            <person name="Mortensen U.H."/>
            <person name="Andersen M.R."/>
            <person name="Baker S.E."/>
        </authorList>
    </citation>
    <scope>NUCLEOTIDE SEQUENCE [LARGE SCALE GENOMIC DNA]</scope>
    <source>
        <strain evidence="2 3">IBT 23096</strain>
    </source>
</reference>
<protein>
    <submittedName>
        <fullName evidence="2">Uncharacterized protein</fullName>
    </submittedName>
</protein>
<dbReference type="Proteomes" id="UP000234275">
    <property type="component" value="Unassembled WGS sequence"/>
</dbReference>
<gene>
    <name evidence="2" type="ORF">P170DRAFT_129527</name>
</gene>
<dbReference type="EMBL" id="MSFO01000002">
    <property type="protein sequence ID" value="PLB53405.1"/>
    <property type="molecule type" value="Genomic_DNA"/>
</dbReference>
<organism evidence="2 3">
    <name type="scientific">Aspergillus steynii IBT 23096</name>
    <dbReference type="NCBI Taxonomy" id="1392250"/>
    <lineage>
        <taxon>Eukaryota</taxon>
        <taxon>Fungi</taxon>
        <taxon>Dikarya</taxon>
        <taxon>Ascomycota</taxon>
        <taxon>Pezizomycotina</taxon>
        <taxon>Eurotiomycetes</taxon>
        <taxon>Eurotiomycetidae</taxon>
        <taxon>Eurotiales</taxon>
        <taxon>Aspergillaceae</taxon>
        <taxon>Aspergillus</taxon>
        <taxon>Aspergillus subgen. Circumdati</taxon>
    </lineage>
</organism>
<name>A0A2I2GKK6_9EURO</name>
<evidence type="ECO:0000256" key="1">
    <source>
        <dbReference type="SAM" id="Phobius"/>
    </source>
</evidence>
<keyword evidence="1" id="KW-0812">Transmembrane</keyword>
<feature type="transmembrane region" description="Helical" evidence="1">
    <location>
        <begin position="98"/>
        <end position="118"/>
    </location>
</feature>
<evidence type="ECO:0000313" key="3">
    <source>
        <dbReference type="Proteomes" id="UP000234275"/>
    </source>
</evidence>
<comment type="caution">
    <text evidence="2">The sequence shown here is derived from an EMBL/GenBank/DDBJ whole genome shotgun (WGS) entry which is preliminary data.</text>
</comment>
<dbReference type="VEuPathDB" id="FungiDB:P170DRAFT_129527"/>
<accession>A0A2I2GKK6</accession>
<keyword evidence="3" id="KW-1185">Reference proteome</keyword>
<evidence type="ECO:0000313" key="2">
    <source>
        <dbReference type="EMBL" id="PLB53405.1"/>
    </source>
</evidence>
<sequence length="148" mass="16653">MQASDGREFDTSSMRLMLSSDASREGKCAKVRWTTRRRVSGGKGGAYIYTWARMVRVLLGGYRKIQHGKPKLGSNAFWQSPSNVSGFSRGAWSLIGRLGYLDFAFHFLSFLFALLFFGSNLKFPCFSFSFSGISPNLPTYYLMHMSAI</sequence>
<dbReference type="GeneID" id="36550099"/>